<dbReference type="Proteomes" id="UP000005207">
    <property type="component" value="Linkage group LG23"/>
</dbReference>
<dbReference type="PANTHER" id="PTHR46791:SF11">
    <property type="entry name" value="INTEGRASE CATALYTIC DOMAIN-CONTAINING PROTEIN"/>
    <property type="match status" value="1"/>
</dbReference>
<reference evidence="1" key="2">
    <citation type="submission" date="2025-08" db="UniProtKB">
        <authorList>
            <consortium name="Ensembl"/>
        </authorList>
    </citation>
    <scope>IDENTIFICATION</scope>
</reference>
<name>A0A669ECI1_ORENI</name>
<organism evidence="1 2">
    <name type="scientific">Oreochromis niloticus</name>
    <name type="common">Nile tilapia</name>
    <name type="synonym">Tilapia nilotica</name>
    <dbReference type="NCBI Taxonomy" id="8128"/>
    <lineage>
        <taxon>Eukaryota</taxon>
        <taxon>Metazoa</taxon>
        <taxon>Chordata</taxon>
        <taxon>Craniata</taxon>
        <taxon>Vertebrata</taxon>
        <taxon>Euteleostomi</taxon>
        <taxon>Actinopterygii</taxon>
        <taxon>Neopterygii</taxon>
        <taxon>Teleostei</taxon>
        <taxon>Neoteleostei</taxon>
        <taxon>Acanthomorphata</taxon>
        <taxon>Ovalentaria</taxon>
        <taxon>Cichlomorphae</taxon>
        <taxon>Cichliformes</taxon>
        <taxon>Cichlidae</taxon>
        <taxon>African cichlids</taxon>
        <taxon>Pseudocrenilabrinae</taxon>
        <taxon>Oreochromini</taxon>
        <taxon>Oreochromis</taxon>
    </lineage>
</organism>
<dbReference type="AlphaFoldDB" id="A0A669ECI1"/>
<dbReference type="PANTHER" id="PTHR46791">
    <property type="entry name" value="EXPRESSED PROTEIN"/>
    <property type="match status" value="1"/>
</dbReference>
<reference evidence="1" key="3">
    <citation type="submission" date="2025-09" db="UniProtKB">
        <authorList>
            <consortium name="Ensembl"/>
        </authorList>
    </citation>
    <scope>IDENTIFICATION</scope>
</reference>
<dbReference type="GeneTree" id="ENSGT00940000164996"/>
<gene>
    <name evidence="1" type="primary">LOC100695163</name>
</gene>
<sequence length="270" mass="31194">MADSRHITVPLIRRQFYERLLTKLHGALQRRPVDMDYLHYVITHELRLIRSFGNILAVPQDILNALSNLLRLINFQDGERHPHFSLVDVVYTARGQRKLSISEESLNSLINMKFSIPSIARLLGVSKRTLFRRMQEYGLSVHASYSSVTDDELDSIVRSVKMRLPHIGYRMMMGELQAMGYRVRWEQVSASMHRVDAAGILERMASVGCVARRVYSVKGPLSLVHVDTNHKLIRFVYSTCLYVQYSGYPVTIFISDLSIRHFTLTVRRSR</sequence>
<keyword evidence="2" id="KW-1185">Reference proteome</keyword>
<accession>A0A669ECI1</accession>
<evidence type="ECO:0008006" key="3">
    <source>
        <dbReference type="Google" id="ProtNLM"/>
    </source>
</evidence>
<dbReference type="Ensembl" id="ENSONIT00000080913.1">
    <property type="protein sequence ID" value="ENSONIP00000068746.1"/>
    <property type="gene ID" value="ENSONIG00000027777.1"/>
</dbReference>
<protein>
    <recommendedName>
        <fullName evidence="3">DNA binding HTH domain-containing protein</fullName>
    </recommendedName>
</protein>
<evidence type="ECO:0000313" key="2">
    <source>
        <dbReference type="Proteomes" id="UP000005207"/>
    </source>
</evidence>
<evidence type="ECO:0000313" key="1">
    <source>
        <dbReference type="Ensembl" id="ENSONIP00000068746.1"/>
    </source>
</evidence>
<proteinExistence type="predicted"/>
<reference evidence="2" key="1">
    <citation type="submission" date="2012-01" db="EMBL/GenBank/DDBJ databases">
        <title>The Genome Sequence of Oreochromis niloticus (Nile Tilapia).</title>
        <authorList>
            <consortium name="Broad Institute Genome Assembly Team"/>
            <consortium name="Broad Institute Sequencing Platform"/>
            <person name="Di Palma F."/>
            <person name="Johnson J."/>
            <person name="Lander E.S."/>
            <person name="Lindblad-Toh K."/>
        </authorList>
    </citation>
    <scope>NUCLEOTIDE SEQUENCE [LARGE SCALE GENOMIC DNA]</scope>
</reference>